<reference evidence="13" key="1">
    <citation type="submission" date="2025-08" db="UniProtKB">
        <authorList>
            <consortium name="Ensembl"/>
        </authorList>
    </citation>
    <scope>IDENTIFICATION</scope>
</reference>
<keyword evidence="2" id="KW-0813">Transport</keyword>
<keyword evidence="3" id="KW-0679">Respiratory chain</keyword>
<keyword evidence="7" id="KW-0249">Electron transport</keyword>
<dbReference type="Proteomes" id="UP000694415">
    <property type="component" value="Unplaced"/>
</dbReference>
<dbReference type="AlphaFoldDB" id="A0A8C6GZQ6"/>
<evidence type="ECO:0000256" key="1">
    <source>
        <dbReference type="ARBA" id="ARBA00004434"/>
    </source>
</evidence>
<evidence type="ECO:0000256" key="5">
    <source>
        <dbReference type="ARBA" id="ARBA00022729"/>
    </source>
</evidence>
<evidence type="ECO:0000313" key="13">
    <source>
        <dbReference type="Ensembl" id="ENSMSIP00000013013.1"/>
    </source>
</evidence>
<accession>A0A8C6GZQ6</accession>
<evidence type="ECO:0000256" key="3">
    <source>
        <dbReference type="ARBA" id="ARBA00022660"/>
    </source>
</evidence>
<dbReference type="InterPro" id="IPR029160">
    <property type="entry name" value="UQCC4"/>
</dbReference>
<keyword evidence="8" id="KW-1133">Transmembrane helix</keyword>
<evidence type="ECO:0000256" key="8">
    <source>
        <dbReference type="ARBA" id="ARBA00022989"/>
    </source>
</evidence>
<evidence type="ECO:0000256" key="10">
    <source>
        <dbReference type="ARBA" id="ARBA00023136"/>
    </source>
</evidence>
<evidence type="ECO:0000256" key="2">
    <source>
        <dbReference type="ARBA" id="ARBA00022448"/>
    </source>
</evidence>
<evidence type="ECO:0000256" key="6">
    <source>
        <dbReference type="ARBA" id="ARBA00022792"/>
    </source>
</evidence>
<dbReference type="Ensembl" id="ENSMSIT00000016498.1">
    <property type="protein sequence ID" value="ENSMSIP00000013013.1"/>
    <property type="gene ID" value="ENSMSIG00000011275.1"/>
</dbReference>
<dbReference type="Pfam" id="PF15013">
    <property type="entry name" value="CCSMST1"/>
    <property type="match status" value="1"/>
</dbReference>
<dbReference type="GO" id="GO:0005743">
    <property type="term" value="C:mitochondrial inner membrane"/>
    <property type="evidence" value="ECO:0007669"/>
    <property type="project" value="UniProtKB-SubCell"/>
</dbReference>
<keyword evidence="6" id="KW-0999">Mitochondrion inner membrane</keyword>
<dbReference type="PANTHER" id="PTHR35268:SF1">
    <property type="entry name" value="UBIQUINOL-CYTOCHROME-C REDUCTASE COMPLEX ASSEMBLY FACTOR 4"/>
    <property type="match status" value="1"/>
</dbReference>
<sequence length="180" mass="20165">MHHFRCAAGPTFCSREIGCEVRLPVLCDGSDESAVRLSVRVEVAMNSVLCSRAAGAVRALRLVGWASRSLHPPPRGRSPAQPADREEEDDDPNLPIQFSGSKATPIRWTVEHSLGKPQQRPWWKVLPLTLTLVALVVWCYQREESSMDLWLRQVLEEEDEEEPEGPPEELEAPALYGART</sequence>
<comment type="similarity">
    <text evidence="11">Belongs to the UQCC4 family.</text>
</comment>
<keyword evidence="5" id="KW-0732">Signal</keyword>
<feature type="compositionally biased region" description="Acidic residues" evidence="12">
    <location>
        <begin position="156"/>
        <end position="171"/>
    </location>
</feature>
<keyword evidence="14" id="KW-1185">Reference proteome</keyword>
<dbReference type="PRINTS" id="PR02042">
    <property type="entry name" value="CCSMST1"/>
</dbReference>
<name>A0A8C6GZQ6_MUSSI</name>
<evidence type="ECO:0008006" key="15">
    <source>
        <dbReference type="Google" id="ProtNLM"/>
    </source>
</evidence>
<proteinExistence type="inferred from homology"/>
<keyword evidence="9" id="KW-0496">Mitochondrion</keyword>
<comment type="subcellular location">
    <subcellularLocation>
        <location evidence="1">Mitochondrion inner membrane</location>
        <topology evidence="1">Single-pass membrane protein</topology>
    </subcellularLocation>
</comment>
<keyword evidence="4" id="KW-0812">Transmembrane</keyword>
<evidence type="ECO:0000313" key="14">
    <source>
        <dbReference type="Proteomes" id="UP000694415"/>
    </source>
</evidence>
<feature type="region of interest" description="Disordered" evidence="12">
    <location>
        <begin position="70"/>
        <end position="100"/>
    </location>
</feature>
<keyword evidence="10" id="KW-0472">Membrane</keyword>
<feature type="region of interest" description="Disordered" evidence="12">
    <location>
        <begin position="156"/>
        <end position="180"/>
    </location>
</feature>
<dbReference type="PANTHER" id="PTHR35268">
    <property type="entry name" value="PROTEIN CCSMST1"/>
    <property type="match status" value="1"/>
</dbReference>
<dbReference type="InterPro" id="IPR023248">
    <property type="entry name" value="UQCC4_vert"/>
</dbReference>
<evidence type="ECO:0000256" key="12">
    <source>
        <dbReference type="SAM" id="MobiDB-lite"/>
    </source>
</evidence>
<organism evidence="13 14">
    <name type="scientific">Mus spicilegus</name>
    <name type="common">Mound-building mouse</name>
    <dbReference type="NCBI Taxonomy" id="10103"/>
    <lineage>
        <taxon>Eukaryota</taxon>
        <taxon>Metazoa</taxon>
        <taxon>Chordata</taxon>
        <taxon>Craniata</taxon>
        <taxon>Vertebrata</taxon>
        <taxon>Euteleostomi</taxon>
        <taxon>Mammalia</taxon>
        <taxon>Eutheria</taxon>
        <taxon>Euarchontoglires</taxon>
        <taxon>Glires</taxon>
        <taxon>Rodentia</taxon>
        <taxon>Myomorpha</taxon>
        <taxon>Muroidea</taxon>
        <taxon>Muridae</taxon>
        <taxon>Murinae</taxon>
        <taxon>Mus</taxon>
        <taxon>Mus</taxon>
    </lineage>
</organism>
<reference evidence="13" key="2">
    <citation type="submission" date="2025-09" db="UniProtKB">
        <authorList>
            <consortium name="Ensembl"/>
        </authorList>
    </citation>
    <scope>IDENTIFICATION</scope>
</reference>
<evidence type="ECO:0000256" key="4">
    <source>
        <dbReference type="ARBA" id="ARBA00022692"/>
    </source>
</evidence>
<dbReference type="GeneTree" id="ENSGT00510000049652"/>
<protein>
    <recommendedName>
        <fullName evidence="15">Protein CCSMST1</fullName>
    </recommendedName>
</protein>
<evidence type="ECO:0000256" key="9">
    <source>
        <dbReference type="ARBA" id="ARBA00023128"/>
    </source>
</evidence>
<evidence type="ECO:0000256" key="7">
    <source>
        <dbReference type="ARBA" id="ARBA00022982"/>
    </source>
</evidence>
<evidence type="ECO:0000256" key="11">
    <source>
        <dbReference type="ARBA" id="ARBA00034713"/>
    </source>
</evidence>